<keyword evidence="1" id="KW-1133">Transmembrane helix</keyword>
<dbReference type="PANTHER" id="PTHR45912:SF3">
    <property type="entry name" value="CILIA- AND FLAGELLA-ASSOCIATED PROTEIN 47"/>
    <property type="match status" value="1"/>
</dbReference>
<proteinExistence type="predicted"/>
<evidence type="ECO:0000256" key="1">
    <source>
        <dbReference type="SAM" id="Phobius"/>
    </source>
</evidence>
<dbReference type="PANTHER" id="PTHR45912">
    <property type="entry name" value="CILIA- AND FLAGELLA-ASSOCIATED PROTEIN 47"/>
    <property type="match status" value="1"/>
</dbReference>
<evidence type="ECO:0000313" key="2">
    <source>
        <dbReference type="EMBL" id="TPP66364.1"/>
    </source>
</evidence>
<dbReference type="Proteomes" id="UP000316759">
    <property type="component" value="Unassembled WGS sequence"/>
</dbReference>
<dbReference type="InterPro" id="IPR013783">
    <property type="entry name" value="Ig-like_fold"/>
</dbReference>
<dbReference type="GO" id="GO:0005929">
    <property type="term" value="C:cilium"/>
    <property type="evidence" value="ECO:0007669"/>
    <property type="project" value="TreeGrafter"/>
</dbReference>
<feature type="transmembrane region" description="Helical" evidence="1">
    <location>
        <begin position="421"/>
        <end position="442"/>
    </location>
</feature>
<gene>
    <name evidence="2" type="ORF">FGIG_10886</name>
</gene>
<name>A0A504YXX5_FASGI</name>
<sequence length="526" mass="59029">ISSQVIQQPFDLFISLWIFYRNLKVTINTVHQNNLVVFANVVHVSLLIDPPVLNLTAEGIGYGWVADSGIRGHVTLHNPFHAPARFAWKSCDQDNAFTIRPVRGTALYYLLSRLSGSSKQHFRLLVHEKVPAPSNMVARRRESQQATEPDMLICTVKMPQCKLIFSLRRLTLGQIAYRLPCKRSVRVSNLGLGPAFFRIEAEANQDDTLTARPGSIISRGTTKTSAVPVNILVSPYEGEVPVGGHVDLQITAVPLRMGKFEAALRLITHDSHASLMAVCGTVIPHEVTLHSMMSDFGGVCVTGQSELSFGLSNTGNTEALVEIDLREHPEFQIVPESHPIGRSSTHSSIRHNSTLFTWSNETSETPSRMDHRKLVDGALGDQICRILVTKKSQWHGVIRFCPKDASNTFRFYLVGKSSETIVVYFVFNCLLFAIIFNLKILVNKTPLGHTSSSETPSDLNSLEHNIDRNQMGKTSHRVLAIGLVRHVRCWNQITGKLRSTVLWTILGPRWMALFRRWSKWPWQFLI</sequence>
<dbReference type="STRING" id="46835.A0A504YXX5"/>
<reference evidence="2 3" key="1">
    <citation type="submission" date="2019-04" db="EMBL/GenBank/DDBJ databases">
        <title>Annotation for the trematode Fasciola gigantica.</title>
        <authorList>
            <person name="Choi Y.-J."/>
        </authorList>
    </citation>
    <scope>NUCLEOTIDE SEQUENCE [LARGE SCALE GENOMIC DNA]</scope>
    <source>
        <strain evidence="2">Uganda_cow_1</strain>
    </source>
</reference>
<dbReference type="Gene3D" id="2.60.40.10">
    <property type="entry name" value="Immunoglobulins"/>
    <property type="match status" value="1"/>
</dbReference>
<accession>A0A504YXX5</accession>
<keyword evidence="1" id="KW-0472">Membrane</keyword>
<dbReference type="AlphaFoldDB" id="A0A504YXX5"/>
<protein>
    <submittedName>
        <fullName evidence="2">Uncharacterized protein</fullName>
    </submittedName>
</protein>
<dbReference type="EMBL" id="SUNJ01001980">
    <property type="protein sequence ID" value="TPP66364.1"/>
    <property type="molecule type" value="Genomic_DNA"/>
</dbReference>
<evidence type="ECO:0000313" key="3">
    <source>
        <dbReference type="Proteomes" id="UP000316759"/>
    </source>
</evidence>
<keyword evidence="3" id="KW-1185">Reference proteome</keyword>
<feature type="non-terminal residue" evidence="2">
    <location>
        <position position="1"/>
    </location>
</feature>
<dbReference type="GO" id="GO:0060271">
    <property type="term" value="P:cilium assembly"/>
    <property type="evidence" value="ECO:0007669"/>
    <property type="project" value="TreeGrafter"/>
</dbReference>
<keyword evidence="1" id="KW-0812">Transmembrane</keyword>
<comment type="caution">
    <text evidence="2">The sequence shown here is derived from an EMBL/GenBank/DDBJ whole genome shotgun (WGS) entry which is preliminary data.</text>
</comment>
<organism evidence="2 3">
    <name type="scientific">Fasciola gigantica</name>
    <name type="common">Giant liver fluke</name>
    <dbReference type="NCBI Taxonomy" id="46835"/>
    <lineage>
        <taxon>Eukaryota</taxon>
        <taxon>Metazoa</taxon>
        <taxon>Spiralia</taxon>
        <taxon>Lophotrochozoa</taxon>
        <taxon>Platyhelminthes</taxon>
        <taxon>Trematoda</taxon>
        <taxon>Digenea</taxon>
        <taxon>Plagiorchiida</taxon>
        <taxon>Echinostomata</taxon>
        <taxon>Echinostomatoidea</taxon>
        <taxon>Fasciolidae</taxon>
        <taxon>Fasciola</taxon>
    </lineage>
</organism>
<dbReference type="OrthoDB" id="10060824at2759"/>